<accession>A0AAV2D0K5</accession>
<protein>
    <recommendedName>
        <fullName evidence="2">Reverse transcriptase Ty1/copia-type domain-containing protein</fullName>
    </recommendedName>
</protein>
<keyword evidence="4" id="KW-1185">Reference proteome</keyword>
<dbReference type="InterPro" id="IPR043502">
    <property type="entry name" value="DNA/RNA_pol_sf"/>
</dbReference>
<dbReference type="AlphaFoldDB" id="A0AAV2D0K5"/>
<sequence>MFYSSTPEDVTFLSEVTRLPLFDDDEDVAEDLILPPDSPAPATPASSSSASSSASSSPTPTSSSSSDDSPPTSGSSSAASLPSSPPVPRRSLRANKGQLPIRYNDFVSYNVEAFTIPTSYKQAMLDPNWNNAMQTEFDALHATGTWEVVDRPPEPVMILGNRWVYAVKVKADGTLERFQARLVVQGFGQEYGLDYDETFAPVAKMQTVRTLLAVAAVRGRPLFQLDVKNAFLHGDLKEVVYMRRPPGYTVGRDDQVCRLRRSLSGLKQAPRAWFEKFQSTVLALGFRQSNNDPSLFLRSSSAGLIALLLYVDDMIITGDDVTGIQKLKAGLHASFTLKELGSLSYFLGLEITRSQKGILLSQRKYIGDLLSSAQFGDCIPVSTPMEVNLHLSRDSGVPLVNPSQYRHLVGSLIYLPHTRPDISFAVHVVSQFMSDPRVDHLSAVHRILRYLQGTRDVGIFLPATGNLCLQAYSDSDYAGCVDTRRSTTGWCVQVGGAFVNWRCRKQDKVSKSSTEAEYRAMSDVASELVWMQRLLLDLGVTCPSPITLHVDNTSAIQIAVNPVLHDRTKHIEIHVHYVCDLVHEGFLVVRHVASADQLADLFTKPFHRSRHMLLSDKLMLRDQHQFGGGC</sequence>
<dbReference type="PANTHER" id="PTHR11439:SF470">
    <property type="entry name" value="CYSTEINE-RICH RLK (RECEPTOR-LIKE PROTEIN KINASE) 8"/>
    <property type="match status" value="1"/>
</dbReference>
<dbReference type="EMBL" id="OZ034814">
    <property type="protein sequence ID" value="CAL1362807.1"/>
    <property type="molecule type" value="Genomic_DNA"/>
</dbReference>
<dbReference type="CDD" id="cd09272">
    <property type="entry name" value="RNase_HI_RT_Ty1"/>
    <property type="match status" value="1"/>
</dbReference>
<evidence type="ECO:0000313" key="4">
    <source>
        <dbReference type="Proteomes" id="UP001497516"/>
    </source>
</evidence>
<proteinExistence type="predicted"/>
<dbReference type="SUPFAM" id="SSF56672">
    <property type="entry name" value="DNA/RNA polymerases"/>
    <property type="match status" value="1"/>
</dbReference>
<evidence type="ECO:0000256" key="1">
    <source>
        <dbReference type="SAM" id="MobiDB-lite"/>
    </source>
</evidence>
<dbReference type="PANTHER" id="PTHR11439">
    <property type="entry name" value="GAG-POL-RELATED RETROTRANSPOSON"/>
    <property type="match status" value="1"/>
</dbReference>
<dbReference type="Pfam" id="PF07727">
    <property type="entry name" value="RVT_2"/>
    <property type="match status" value="1"/>
</dbReference>
<evidence type="ECO:0000259" key="2">
    <source>
        <dbReference type="Pfam" id="PF07727"/>
    </source>
</evidence>
<feature type="compositionally biased region" description="Low complexity" evidence="1">
    <location>
        <begin position="43"/>
        <end position="82"/>
    </location>
</feature>
<name>A0AAV2D0K5_9ROSI</name>
<dbReference type="Proteomes" id="UP001497516">
    <property type="component" value="Chromosome 10"/>
</dbReference>
<feature type="region of interest" description="Disordered" evidence="1">
    <location>
        <begin position="27"/>
        <end position="95"/>
    </location>
</feature>
<reference evidence="3 4" key="1">
    <citation type="submission" date="2024-04" db="EMBL/GenBank/DDBJ databases">
        <authorList>
            <person name="Fracassetti M."/>
        </authorList>
    </citation>
    <scope>NUCLEOTIDE SEQUENCE [LARGE SCALE GENOMIC DNA]</scope>
</reference>
<gene>
    <name evidence="3" type="ORF">LTRI10_LOCUS9631</name>
</gene>
<evidence type="ECO:0000313" key="3">
    <source>
        <dbReference type="EMBL" id="CAL1362807.1"/>
    </source>
</evidence>
<dbReference type="InterPro" id="IPR013103">
    <property type="entry name" value="RVT_2"/>
</dbReference>
<organism evidence="3 4">
    <name type="scientific">Linum trigynum</name>
    <dbReference type="NCBI Taxonomy" id="586398"/>
    <lineage>
        <taxon>Eukaryota</taxon>
        <taxon>Viridiplantae</taxon>
        <taxon>Streptophyta</taxon>
        <taxon>Embryophyta</taxon>
        <taxon>Tracheophyta</taxon>
        <taxon>Spermatophyta</taxon>
        <taxon>Magnoliopsida</taxon>
        <taxon>eudicotyledons</taxon>
        <taxon>Gunneridae</taxon>
        <taxon>Pentapetalae</taxon>
        <taxon>rosids</taxon>
        <taxon>fabids</taxon>
        <taxon>Malpighiales</taxon>
        <taxon>Linaceae</taxon>
        <taxon>Linum</taxon>
    </lineage>
</organism>
<feature type="domain" description="Reverse transcriptase Ty1/copia-type" evidence="2">
    <location>
        <begin position="145"/>
        <end position="386"/>
    </location>
</feature>